<dbReference type="InterPro" id="IPR041677">
    <property type="entry name" value="DNA2/NAM7_AAA_11"/>
</dbReference>
<evidence type="ECO:0000313" key="9">
    <source>
        <dbReference type="Proteomes" id="UP001163739"/>
    </source>
</evidence>
<evidence type="ECO:0000313" key="8">
    <source>
        <dbReference type="EMBL" id="UZE97345.1"/>
    </source>
</evidence>
<evidence type="ECO:0000256" key="1">
    <source>
        <dbReference type="ARBA" id="ARBA00007913"/>
    </source>
</evidence>
<sequence>MKRQALYLREKALVYGLFFVKGRIAGSFGSNKQRTICSPLLIYPTRIEIENNTTFVYLTNDTPQLNTRLLLELVGDENREEALSNVPKIDGALTDTHISNLVSWIQQYTDIKDALYLLRYPELTTQLDKVSPKGLKVTSSAAVMLVDRPKSSSGIIHELKSIAQSGSVSAPIFKLLSNQEVAPNVSAPPNFEAVPGLLSKAQKTAIKIASSETLGLISGPPGTGKSYTIAATVADRVTQNESVLIVCETEQAIDVIEQKLDEHFFLTGCHIRTGDKAVLKELKSQVASWLNFGIKAIDDDALKHSLSQLRQTQQRTKSLEKQFIKCNKRSMLFGRFIKQAQQPRASLLSRLIYRYIKYRLPKLKTQWSIIDELQQSLSEREQQAAHHIKLTTQARIEHLLNHHRSELVKFNQAIRARSSGKQADIFNSIDPQHLLQAFPVWLVTADTLHRTLPLKKELFDVVLIDEATQCNIAAALPALYRAKRALIVGDAKQLKHVSFLSKEKERELLQKNHIDEEALNKLSYRDNSILHLASDAITTQKSVTMLDEHFRSKQDIIAFSNHHFYDSRLKIMQHRPNQDALGNVYLHRTSGTRCKKGTNTVEIERISALLEDTINRFKNKSHPPSIGIISPFRHQAEAIAKQLNRNFTHDTISRHNIRAATPYGFQGEERDIMLLSFAIDNDSQRAAVYLRKEDMFNVAITRARQAQHVFFSFDPKLLPNDHLLKQFIEYYTNVASQHIGHDDTLDSFQTQVCKTLNERGVQTWKSYPIAGRKVDILCHANDKRLAIDLIGFPGPWQDYFELETYKLFNRANLSIFPLSYGLWVEQQERCLDEIIKRLS</sequence>
<organism evidence="8 9">
    <name type="scientific">Alkalimarinus alittae</name>
    <dbReference type="NCBI Taxonomy" id="2961619"/>
    <lineage>
        <taxon>Bacteria</taxon>
        <taxon>Pseudomonadati</taxon>
        <taxon>Pseudomonadota</taxon>
        <taxon>Gammaproteobacteria</taxon>
        <taxon>Alteromonadales</taxon>
        <taxon>Alteromonadaceae</taxon>
        <taxon>Alkalimarinus</taxon>
    </lineage>
</organism>
<dbReference type="RefSeq" id="WP_265048820.1">
    <property type="nucleotide sequence ID" value="NZ_CP100390.1"/>
</dbReference>
<keyword evidence="2" id="KW-0547">Nucleotide-binding</keyword>
<keyword evidence="4" id="KW-0347">Helicase</keyword>
<evidence type="ECO:0000259" key="7">
    <source>
        <dbReference type="Pfam" id="PF13087"/>
    </source>
</evidence>
<keyword evidence="5 8" id="KW-0067">ATP-binding</keyword>
<dbReference type="Pfam" id="PF13086">
    <property type="entry name" value="AAA_11"/>
    <property type="match status" value="1"/>
</dbReference>
<evidence type="ECO:0000256" key="4">
    <source>
        <dbReference type="ARBA" id="ARBA00022806"/>
    </source>
</evidence>
<evidence type="ECO:0000256" key="3">
    <source>
        <dbReference type="ARBA" id="ARBA00022801"/>
    </source>
</evidence>
<name>A0ABY6N5N5_9ALTE</name>
<feature type="domain" description="DNA2/NAM7 helicase-like C-terminal" evidence="7">
    <location>
        <begin position="537"/>
        <end position="706"/>
    </location>
</feature>
<accession>A0ABY6N5N5</accession>
<evidence type="ECO:0000256" key="5">
    <source>
        <dbReference type="ARBA" id="ARBA00022840"/>
    </source>
</evidence>
<evidence type="ECO:0000256" key="2">
    <source>
        <dbReference type="ARBA" id="ARBA00022741"/>
    </source>
</evidence>
<dbReference type="InterPro" id="IPR041679">
    <property type="entry name" value="DNA2/NAM7-like_C"/>
</dbReference>
<protein>
    <submittedName>
        <fullName evidence="8">ATP-binding protein</fullName>
    </submittedName>
</protein>
<proteinExistence type="inferred from homology"/>
<dbReference type="PANTHER" id="PTHR43788:SF8">
    <property type="entry name" value="DNA-BINDING PROTEIN SMUBP-2"/>
    <property type="match status" value="1"/>
</dbReference>
<dbReference type="Pfam" id="PF13087">
    <property type="entry name" value="AAA_12"/>
    <property type="match status" value="1"/>
</dbReference>
<comment type="similarity">
    <text evidence="1">Belongs to the DNA2/NAM7 helicase family.</text>
</comment>
<reference evidence="8" key="1">
    <citation type="submission" date="2022-06" db="EMBL/GenBank/DDBJ databases">
        <title>Alkalimarinus sp. nov., isolated from gut of a Alitta virens.</title>
        <authorList>
            <person name="Yang A.I."/>
            <person name="Shin N.-R."/>
        </authorList>
    </citation>
    <scope>NUCLEOTIDE SEQUENCE</scope>
    <source>
        <strain evidence="8">A2M4</strain>
    </source>
</reference>
<dbReference type="InterPro" id="IPR050534">
    <property type="entry name" value="Coronavir_polyprotein_1ab"/>
</dbReference>
<dbReference type="PANTHER" id="PTHR43788">
    <property type="entry name" value="DNA2/NAM7 HELICASE FAMILY MEMBER"/>
    <property type="match status" value="1"/>
</dbReference>
<dbReference type="GO" id="GO:0005524">
    <property type="term" value="F:ATP binding"/>
    <property type="evidence" value="ECO:0007669"/>
    <property type="project" value="UniProtKB-KW"/>
</dbReference>
<dbReference type="InterPro" id="IPR027417">
    <property type="entry name" value="P-loop_NTPase"/>
</dbReference>
<keyword evidence="3" id="KW-0378">Hydrolase</keyword>
<dbReference type="CDD" id="cd18808">
    <property type="entry name" value="SF1_C_Upf1"/>
    <property type="match status" value="1"/>
</dbReference>
<dbReference type="EMBL" id="CP100390">
    <property type="protein sequence ID" value="UZE97345.1"/>
    <property type="molecule type" value="Genomic_DNA"/>
</dbReference>
<dbReference type="SUPFAM" id="SSF52540">
    <property type="entry name" value="P-loop containing nucleoside triphosphate hydrolases"/>
    <property type="match status" value="1"/>
</dbReference>
<feature type="domain" description="DNA2/NAM7 helicase helicase" evidence="6">
    <location>
        <begin position="199"/>
        <end position="495"/>
    </location>
</feature>
<gene>
    <name evidence="8" type="ORF">NKI27_06230</name>
</gene>
<keyword evidence="9" id="KW-1185">Reference proteome</keyword>
<dbReference type="Gene3D" id="3.40.50.300">
    <property type="entry name" value="P-loop containing nucleotide triphosphate hydrolases"/>
    <property type="match status" value="2"/>
</dbReference>
<evidence type="ECO:0000259" key="6">
    <source>
        <dbReference type="Pfam" id="PF13086"/>
    </source>
</evidence>
<dbReference type="InterPro" id="IPR047187">
    <property type="entry name" value="SF1_C_Upf1"/>
</dbReference>
<dbReference type="Proteomes" id="UP001163739">
    <property type="component" value="Chromosome"/>
</dbReference>